<dbReference type="GO" id="GO:0003676">
    <property type="term" value="F:nucleic acid binding"/>
    <property type="evidence" value="ECO:0007669"/>
    <property type="project" value="InterPro"/>
</dbReference>
<dbReference type="AlphaFoldDB" id="A0A2I1HF25"/>
<comment type="caution">
    <text evidence="2">The sequence shown here is derived from an EMBL/GenBank/DDBJ whole genome shotgun (WGS) entry which is preliminary data.</text>
</comment>
<name>A0A2I1HF25_9GLOM</name>
<organism evidence="2 3">
    <name type="scientific">Rhizophagus irregularis</name>
    <dbReference type="NCBI Taxonomy" id="588596"/>
    <lineage>
        <taxon>Eukaryota</taxon>
        <taxon>Fungi</taxon>
        <taxon>Fungi incertae sedis</taxon>
        <taxon>Mucoromycota</taxon>
        <taxon>Glomeromycotina</taxon>
        <taxon>Glomeromycetes</taxon>
        <taxon>Glomerales</taxon>
        <taxon>Glomeraceae</taxon>
        <taxon>Rhizophagus</taxon>
    </lineage>
</organism>
<dbReference type="EMBL" id="LLXI01002567">
    <property type="protein sequence ID" value="PKY57472.1"/>
    <property type="molecule type" value="Genomic_DNA"/>
</dbReference>
<accession>A0A2I1HF25</accession>
<sequence length="812" mass="93807">MIRCRTAQLRLAIHDNIFEHESGSLFLGHQEAKSNLSLHNIIIARKLNIIIQQDYINRSTWTISGGNMPIREIFITHRCLNLLRKIGTANSYPLIYASQLMLPSGHTMSWACYRFIAGLSAKGRIAKWFQLLTRWIKGILAPEMPRHSLFNFLSNILQPVSEDKRKHPYVIIKDKNNEVSVGFVKKRTQIKKNEEKIECLIIEVCNIEICSDNSQKAIIQKQECPKMITITQHNALVLPIFIRLSTGAITHIDWYYIVESLNRTKNIPANSDIQQLEKTPTINLNGDNLGLWINRWIEQDTLKQELTNIRHQLKSLKNIEYYTDGSLANRTIDNNDLLHRADNTTVDLGAAFYTSNELGEFSVYSCLSLWPSSTRAEIVAIFLALLTAPENSNVTIYTDSLGAINSINSAFNSTTRTWLKKTNNLIIIKIIMLIREASINLKLVKIKGHSGIIGNDIADKLAKKGQCGNNLFRNNVDFINNILSYFPVFIDKPIEVNIRRFILKILATGEATEWSLLKNNQELCYGDVNQIDWKITWLIFHYCKGFHCNSMRINYLWTFIAKLFHKILPLGSILAIRKPKLYKEMKCIMKCNKKENWNHLFECQAYEVAWQKILEITTKESIIICLKQKQIRCQGEDFIKKVLQNILGGTAKSEKFQKFQHLALEVKVETCLTIRLQKDFKISLAEAQTLMANILIRFILAFKELIWKPRCEQVILWEKREGISRTDKITSESKAKDNSNQLSEFKVKDNSNQLTNKVKDLQMGKVDRLQKTVSLVKKSMDTFVRKYICEDWIPIKKKVDKITLYMSKKLLE</sequence>
<dbReference type="Proteomes" id="UP000234323">
    <property type="component" value="Unassembled WGS sequence"/>
</dbReference>
<evidence type="ECO:0000313" key="3">
    <source>
        <dbReference type="Proteomes" id="UP000234323"/>
    </source>
</evidence>
<dbReference type="Gene3D" id="3.30.420.10">
    <property type="entry name" value="Ribonuclease H-like superfamily/Ribonuclease H"/>
    <property type="match status" value="1"/>
</dbReference>
<dbReference type="InterPro" id="IPR002156">
    <property type="entry name" value="RNaseH_domain"/>
</dbReference>
<dbReference type="VEuPathDB" id="FungiDB:FUN_006852"/>
<evidence type="ECO:0000313" key="2">
    <source>
        <dbReference type="EMBL" id="PKY57472.1"/>
    </source>
</evidence>
<protein>
    <recommendedName>
        <fullName evidence="1">RNase H type-1 domain-containing protein</fullName>
    </recommendedName>
</protein>
<feature type="domain" description="RNase H type-1" evidence="1">
    <location>
        <begin position="315"/>
        <end position="467"/>
    </location>
</feature>
<dbReference type="GO" id="GO:0004523">
    <property type="term" value="F:RNA-DNA hybrid ribonuclease activity"/>
    <property type="evidence" value="ECO:0007669"/>
    <property type="project" value="InterPro"/>
</dbReference>
<gene>
    <name evidence="2" type="ORF">RhiirA4_478559</name>
</gene>
<dbReference type="Pfam" id="PF00075">
    <property type="entry name" value="RNase_H"/>
    <property type="match status" value="1"/>
</dbReference>
<dbReference type="InterPro" id="IPR036397">
    <property type="entry name" value="RNaseH_sf"/>
</dbReference>
<reference evidence="2 3" key="1">
    <citation type="submission" date="2015-10" db="EMBL/GenBank/DDBJ databases">
        <title>Genome analyses suggest a sexual origin of heterokaryosis in a supposedly ancient asexual fungus.</title>
        <authorList>
            <person name="Ropars J."/>
            <person name="Sedzielewska K."/>
            <person name="Noel J."/>
            <person name="Charron P."/>
            <person name="Farinelli L."/>
            <person name="Marton T."/>
            <person name="Kruger M."/>
            <person name="Pelin A."/>
            <person name="Brachmann A."/>
            <person name="Corradi N."/>
        </authorList>
    </citation>
    <scope>NUCLEOTIDE SEQUENCE [LARGE SCALE GENOMIC DNA]</scope>
    <source>
        <strain evidence="2 3">A4</strain>
    </source>
</reference>
<dbReference type="CDD" id="cd09276">
    <property type="entry name" value="Rnase_HI_RT_non_LTR"/>
    <property type="match status" value="1"/>
</dbReference>
<evidence type="ECO:0000259" key="1">
    <source>
        <dbReference type="PROSITE" id="PS50879"/>
    </source>
</evidence>
<dbReference type="SUPFAM" id="SSF53098">
    <property type="entry name" value="Ribonuclease H-like"/>
    <property type="match status" value="1"/>
</dbReference>
<dbReference type="VEuPathDB" id="FungiDB:RhiirFUN_006633"/>
<keyword evidence="3" id="KW-1185">Reference proteome</keyword>
<dbReference type="PROSITE" id="PS50879">
    <property type="entry name" value="RNASE_H_1"/>
    <property type="match status" value="1"/>
</dbReference>
<dbReference type="VEuPathDB" id="FungiDB:RhiirA1_465346"/>
<proteinExistence type="predicted"/>
<dbReference type="VEuPathDB" id="FungiDB:FUN_023098"/>
<dbReference type="VEuPathDB" id="FungiDB:RhiirFUN_025253"/>
<dbReference type="InterPro" id="IPR012337">
    <property type="entry name" value="RNaseH-like_sf"/>
</dbReference>